<comment type="subcellular location">
    <subcellularLocation>
        <location evidence="1">Membrane</location>
    </subcellularLocation>
</comment>
<evidence type="ECO:0000256" key="1">
    <source>
        <dbReference type="ARBA" id="ARBA00004370"/>
    </source>
</evidence>
<dbReference type="AlphaFoldDB" id="A0AAJ0GGY6"/>
<feature type="region of interest" description="Disordered" evidence="5">
    <location>
        <begin position="624"/>
        <end position="661"/>
    </location>
</feature>
<evidence type="ECO:0000256" key="5">
    <source>
        <dbReference type="SAM" id="MobiDB-lite"/>
    </source>
</evidence>
<feature type="domain" description="Ubiquitin-like" evidence="7">
    <location>
        <begin position="43"/>
        <end position="88"/>
    </location>
</feature>
<dbReference type="Gene3D" id="3.10.20.90">
    <property type="entry name" value="Phosphatidylinositol 3-kinase Catalytic Subunit, Chain A, domain 1"/>
    <property type="match status" value="1"/>
</dbReference>
<dbReference type="SUPFAM" id="SSF54236">
    <property type="entry name" value="Ubiquitin-like"/>
    <property type="match status" value="1"/>
</dbReference>
<feature type="region of interest" description="Disordered" evidence="5">
    <location>
        <begin position="164"/>
        <end position="285"/>
    </location>
</feature>
<dbReference type="InterPro" id="IPR029071">
    <property type="entry name" value="Ubiquitin-like_domsf"/>
</dbReference>
<keyword evidence="4 6" id="KW-0472">Membrane</keyword>
<feature type="compositionally biased region" description="Basic and acidic residues" evidence="5">
    <location>
        <begin position="789"/>
        <end position="798"/>
    </location>
</feature>
<feature type="compositionally biased region" description="Low complexity" evidence="5">
    <location>
        <begin position="130"/>
        <end position="144"/>
    </location>
</feature>
<dbReference type="InterPro" id="IPR039751">
    <property type="entry name" value="HERPUD1/2"/>
</dbReference>
<name>A0AAJ0GGY6_9PEZI</name>
<comment type="caution">
    <text evidence="8">The sequence shown here is derived from an EMBL/GenBank/DDBJ whole genome shotgun (WGS) entry which is preliminary data.</text>
</comment>
<keyword evidence="9" id="KW-1185">Reference proteome</keyword>
<dbReference type="InterPro" id="IPR000626">
    <property type="entry name" value="Ubiquitin-like_dom"/>
</dbReference>
<sequence>MAPAQPPESINLKIKVPPGHLTLPAIPDGGSATAEQGSFDLGSLPVSTTVGALRQQIQTSIPTNPAPERQRLLYGGRALIDNEQTLADAFNTKRDVSQTVYVVHLLVKGDGANAGPHGAPASLSSGVGTAGTPQTAPQPGQGPPLAAELREAAERLRQQTAAFQAAHMPPQHAQANQQQGAMPPFTAPHMPGQPPMMGGGMRMPMGMNFSHGMQMPPQMPWPPQQQQPATGQAPGHTDEQNTSAQTPQGTQPQTTGLDPQQAQQQGQRRPVSGQGFHMQGVGPNGQRFEFHQQTINIPHMVAGQPGQQMPFGLPMPHMQPGIPQGFPGPPAMPLPRQAQVPPPRQPNGPSALDRARENMTEMRRMLAEMRDQTDVPSEEERRTRLDAMEQRVIGVNNYIDPLNAIPTNTPTPTTGNDTTGRRSAPPNARPEAYQRLAQRLNGWQAQQQQQQPRQLSTRNPTEVTAYLLSGPQGPHALLFSPQHGTFQGALQPTPTRTTGIRPVQATANQQIQQGQQPVPGPQEAGQVAAPGAVAQQGAAGEANPAAAQDPLGPLQPILAHVWMLLRILIFAYFILGTNMGYTRPMILAGVGMVFWAIRMGALGDGAAVRRWWDGVVGAPQRPVAQVAQGQDGENRDHAQNDGAPAQAGQDGVQNRQPMPTPEQVAQRLLNEQAERNQDRRGWLREQIRPVERAAALFVASLWPGIGEAHVREQRRLREEADAERLREEGERERVRREEEEEKKAADDEVAKAAEAEAGKTDAVAAGGDGEASGGQDAGAATATASSSAEKVEGRGSGA</sequence>
<dbReference type="GO" id="GO:0016020">
    <property type="term" value="C:membrane"/>
    <property type="evidence" value="ECO:0007669"/>
    <property type="project" value="UniProtKB-SubCell"/>
</dbReference>
<feature type="compositionally biased region" description="Gly residues" evidence="5">
    <location>
        <begin position="766"/>
        <end position="776"/>
    </location>
</feature>
<feature type="compositionally biased region" description="Low complexity" evidence="5">
    <location>
        <begin position="164"/>
        <end position="182"/>
    </location>
</feature>
<evidence type="ECO:0000259" key="7">
    <source>
        <dbReference type="PROSITE" id="PS50053"/>
    </source>
</evidence>
<keyword evidence="3 6" id="KW-1133">Transmembrane helix</keyword>
<feature type="region of interest" description="Disordered" evidence="5">
    <location>
        <begin position="717"/>
        <end position="798"/>
    </location>
</feature>
<dbReference type="PANTHER" id="PTHR12943">
    <property type="entry name" value="HOMOCYSTEINE-RESPONSIVE ENDOPLASMIC RETICULUM-RESIDENT UNIQUITIN-LIKE DOMAIN HERPUD PROTEIN FAMILY MEMBER"/>
    <property type="match status" value="1"/>
</dbReference>
<evidence type="ECO:0000313" key="8">
    <source>
        <dbReference type="EMBL" id="KAK3057343.1"/>
    </source>
</evidence>
<evidence type="ECO:0000256" key="4">
    <source>
        <dbReference type="ARBA" id="ARBA00023136"/>
    </source>
</evidence>
<proteinExistence type="predicted"/>
<reference evidence="8" key="1">
    <citation type="submission" date="2023-04" db="EMBL/GenBank/DDBJ databases">
        <title>Black Yeasts Isolated from many extreme environments.</title>
        <authorList>
            <person name="Coleine C."/>
            <person name="Stajich J.E."/>
            <person name="Selbmann L."/>
        </authorList>
    </citation>
    <scope>NUCLEOTIDE SEQUENCE</scope>
    <source>
        <strain evidence="8">CCFEE 5312</strain>
    </source>
</reference>
<feature type="compositionally biased region" description="Basic and acidic residues" evidence="5">
    <location>
        <begin position="717"/>
        <end position="759"/>
    </location>
</feature>
<dbReference type="GO" id="GO:0030968">
    <property type="term" value="P:endoplasmic reticulum unfolded protein response"/>
    <property type="evidence" value="ECO:0007669"/>
    <property type="project" value="TreeGrafter"/>
</dbReference>
<feature type="compositionally biased region" description="Low complexity" evidence="5">
    <location>
        <begin position="777"/>
        <end position="788"/>
    </location>
</feature>
<keyword evidence="2 6" id="KW-0812">Transmembrane</keyword>
<protein>
    <recommendedName>
        <fullName evidence="7">Ubiquitin-like domain-containing protein</fullName>
    </recommendedName>
</protein>
<feature type="region of interest" description="Disordered" evidence="5">
    <location>
        <begin position="508"/>
        <end position="545"/>
    </location>
</feature>
<evidence type="ECO:0000256" key="6">
    <source>
        <dbReference type="SAM" id="Phobius"/>
    </source>
</evidence>
<dbReference type="PROSITE" id="PS50053">
    <property type="entry name" value="UBIQUITIN_2"/>
    <property type="match status" value="1"/>
</dbReference>
<feature type="transmembrane region" description="Helical" evidence="6">
    <location>
        <begin position="557"/>
        <end position="575"/>
    </location>
</feature>
<dbReference type="PANTHER" id="PTHR12943:SF27">
    <property type="entry name" value="HOMOCYSTEINE-INDUCED ENDOPLASMIC RETICULUM PROTEIN, ISOFORM A"/>
    <property type="match status" value="1"/>
</dbReference>
<feature type="region of interest" description="Disordered" evidence="5">
    <location>
        <begin position="403"/>
        <end position="429"/>
    </location>
</feature>
<dbReference type="EMBL" id="JAWDJX010000003">
    <property type="protein sequence ID" value="KAK3057343.1"/>
    <property type="molecule type" value="Genomic_DNA"/>
</dbReference>
<evidence type="ECO:0000256" key="2">
    <source>
        <dbReference type="ARBA" id="ARBA00022692"/>
    </source>
</evidence>
<feature type="compositionally biased region" description="Low complexity" evidence="5">
    <location>
        <begin position="406"/>
        <end position="418"/>
    </location>
</feature>
<dbReference type="Proteomes" id="UP001271007">
    <property type="component" value="Unassembled WGS sequence"/>
</dbReference>
<accession>A0AAJ0GGY6</accession>
<evidence type="ECO:0000256" key="3">
    <source>
        <dbReference type="ARBA" id="ARBA00022989"/>
    </source>
</evidence>
<evidence type="ECO:0000313" key="9">
    <source>
        <dbReference type="Proteomes" id="UP001271007"/>
    </source>
</evidence>
<gene>
    <name evidence="8" type="ORF">LTR09_001526</name>
</gene>
<feature type="region of interest" description="Disordered" evidence="5">
    <location>
        <begin position="116"/>
        <end position="144"/>
    </location>
</feature>
<organism evidence="8 9">
    <name type="scientific">Extremus antarcticus</name>
    <dbReference type="NCBI Taxonomy" id="702011"/>
    <lineage>
        <taxon>Eukaryota</taxon>
        <taxon>Fungi</taxon>
        <taxon>Dikarya</taxon>
        <taxon>Ascomycota</taxon>
        <taxon>Pezizomycotina</taxon>
        <taxon>Dothideomycetes</taxon>
        <taxon>Dothideomycetidae</taxon>
        <taxon>Mycosphaerellales</taxon>
        <taxon>Extremaceae</taxon>
        <taxon>Extremus</taxon>
    </lineage>
</organism>
<feature type="compositionally biased region" description="Low complexity" evidence="5">
    <location>
        <begin position="245"/>
        <end position="267"/>
    </location>
</feature>